<dbReference type="GeneID" id="92093833"/>
<keyword evidence="2" id="KW-1185">Reference proteome</keyword>
<evidence type="ECO:0000313" key="1">
    <source>
        <dbReference type="EMBL" id="KAK8058913.1"/>
    </source>
</evidence>
<dbReference type="Proteomes" id="UP001480595">
    <property type="component" value="Unassembled WGS sequence"/>
</dbReference>
<organism evidence="1 2">
    <name type="scientific">Apiospora phragmitis</name>
    <dbReference type="NCBI Taxonomy" id="2905665"/>
    <lineage>
        <taxon>Eukaryota</taxon>
        <taxon>Fungi</taxon>
        <taxon>Dikarya</taxon>
        <taxon>Ascomycota</taxon>
        <taxon>Pezizomycotina</taxon>
        <taxon>Sordariomycetes</taxon>
        <taxon>Xylariomycetidae</taxon>
        <taxon>Amphisphaeriales</taxon>
        <taxon>Apiosporaceae</taxon>
        <taxon>Apiospora</taxon>
    </lineage>
</organism>
<reference evidence="1 2" key="1">
    <citation type="submission" date="2023-01" db="EMBL/GenBank/DDBJ databases">
        <title>Analysis of 21 Apiospora genomes using comparative genomics revels a genus with tremendous synthesis potential of carbohydrate active enzymes and secondary metabolites.</title>
        <authorList>
            <person name="Sorensen T."/>
        </authorList>
    </citation>
    <scope>NUCLEOTIDE SEQUENCE [LARGE SCALE GENOMIC DNA]</scope>
    <source>
        <strain evidence="1 2">CBS 135458</strain>
    </source>
</reference>
<dbReference type="RefSeq" id="XP_066714359.1">
    <property type="nucleotide sequence ID" value="XM_066860770.1"/>
</dbReference>
<comment type="caution">
    <text evidence="1">The sequence shown here is derived from an EMBL/GenBank/DDBJ whole genome shotgun (WGS) entry which is preliminary data.</text>
</comment>
<sequence length="92" mass="10872">MAFRCFSQLPCELRLFIWSEALLTETSNFQLTVAKYRCEARHAAQNYYSVKIEIINLEKAEKIVEKWCPKITGETVCVANFWNIYLDNSKNW</sequence>
<accession>A0ABR1UJ34</accession>
<gene>
    <name evidence="1" type="ORF">PG994_009361</name>
</gene>
<dbReference type="EMBL" id="JAQQWL010000009">
    <property type="protein sequence ID" value="KAK8058913.1"/>
    <property type="molecule type" value="Genomic_DNA"/>
</dbReference>
<evidence type="ECO:0000313" key="2">
    <source>
        <dbReference type="Proteomes" id="UP001480595"/>
    </source>
</evidence>
<protein>
    <submittedName>
        <fullName evidence="1">Uncharacterized protein</fullName>
    </submittedName>
</protein>
<proteinExistence type="predicted"/>
<name>A0ABR1UJ34_9PEZI</name>